<keyword evidence="2" id="KW-0040">ANK repeat</keyword>
<dbReference type="WBParaSite" id="DME_0000594001-mRNA-1">
    <property type="protein sequence ID" value="DME_0000594001-mRNA-1"/>
    <property type="gene ID" value="DME_0000594001"/>
</dbReference>
<organism evidence="5 7">
    <name type="scientific">Dracunculus medinensis</name>
    <name type="common">Guinea worm</name>
    <dbReference type="NCBI Taxonomy" id="318479"/>
    <lineage>
        <taxon>Eukaryota</taxon>
        <taxon>Metazoa</taxon>
        <taxon>Ecdysozoa</taxon>
        <taxon>Nematoda</taxon>
        <taxon>Chromadorea</taxon>
        <taxon>Rhabditida</taxon>
        <taxon>Spirurina</taxon>
        <taxon>Dracunculoidea</taxon>
        <taxon>Dracunculidae</taxon>
        <taxon>Dracunculus</taxon>
    </lineage>
</organism>
<dbReference type="PROSITE" id="PS50088">
    <property type="entry name" value="ANK_REPEAT"/>
    <property type="match status" value="4"/>
</dbReference>
<evidence type="ECO:0000313" key="7">
    <source>
        <dbReference type="WBParaSite" id="DME_0000594001-mRNA-1"/>
    </source>
</evidence>
<dbReference type="AlphaFoldDB" id="A0A158Q4X2"/>
<name>A0A158Q4X2_DRAME</name>
<feature type="compositionally biased region" description="Basic and acidic residues" evidence="3">
    <location>
        <begin position="436"/>
        <end position="446"/>
    </location>
</feature>
<evidence type="ECO:0000313" key="5">
    <source>
        <dbReference type="Proteomes" id="UP000038040"/>
    </source>
</evidence>
<keyword evidence="6" id="KW-1185">Reference proteome</keyword>
<keyword evidence="1" id="KW-0677">Repeat</keyword>
<gene>
    <name evidence="4" type="ORF">DME_LOCUS879</name>
</gene>
<dbReference type="PANTHER" id="PTHR24179:SF29">
    <property type="entry name" value="LD46604P"/>
    <property type="match status" value="1"/>
</dbReference>
<reference evidence="4 6" key="2">
    <citation type="submission" date="2018-11" db="EMBL/GenBank/DDBJ databases">
        <authorList>
            <consortium name="Pathogen Informatics"/>
        </authorList>
    </citation>
    <scope>NUCLEOTIDE SEQUENCE [LARGE SCALE GENOMIC DNA]</scope>
</reference>
<protein>
    <submittedName>
        <fullName evidence="7">ANK_REP_REGION domain-containing protein</fullName>
    </submittedName>
</protein>
<dbReference type="PROSITE" id="PS50297">
    <property type="entry name" value="ANK_REP_REGION"/>
    <property type="match status" value="3"/>
</dbReference>
<dbReference type="PRINTS" id="PR01415">
    <property type="entry name" value="ANKYRIN"/>
</dbReference>
<feature type="compositionally biased region" description="Basic and acidic residues" evidence="3">
    <location>
        <begin position="506"/>
        <end position="515"/>
    </location>
</feature>
<dbReference type="SMART" id="SM00248">
    <property type="entry name" value="ANK"/>
    <property type="match status" value="5"/>
</dbReference>
<feature type="region of interest" description="Disordered" evidence="3">
    <location>
        <begin position="409"/>
        <end position="515"/>
    </location>
</feature>
<dbReference type="GO" id="GO:0005737">
    <property type="term" value="C:cytoplasm"/>
    <property type="evidence" value="ECO:0007669"/>
    <property type="project" value="TreeGrafter"/>
</dbReference>
<dbReference type="InterPro" id="IPR002110">
    <property type="entry name" value="Ankyrin_rpt"/>
</dbReference>
<feature type="repeat" description="ANK" evidence="2">
    <location>
        <begin position="217"/>
        <end position="249"/>
    </location>
</feature>
<reference evidence="7" key="1">
    <citation type="submission" date="2016-04" db="UniProtKB">
        <authorList>
            <consortium name="WormBaseParasite"/>
        </authorList>
    </citation>
    <scope>IDENTIFICATION</scope>
</reference>
<accession>A0A158Q4X2</accession>
<feature type="repeat" description="ANK" evidence="2">
    <location>
        <begin position="89"/>
        <end position="121"/>
    </location>
</feature>
<feature type="repeat" description="ANK" evidence="2">
    <location>
        <begin position="250"/>
        <end position="282"/>
    </location>
</feature>
<evidence type="ECO:0000256" key="3">
    <source>
        <dbReference type="SAM" id="MobiDB-lite"/>
    </source>
</evidence>
<sequence length="531" mass="59813">MDHSDLIAELSEIEKMTPAERIALARERRRLQLKKWDDREKQMPPPLPRRPRLKFSAEVALLEAASRDDAAEVERLLLEGATPNSHNEDGLTPLHQCAIDNNEQILQLLLRYGADVNAQDTEQWTPLHAAACCAHIDIVRLLIENGANLLAVNADGNMPYDICDDEATLDVIETEMANRGITQAFIDEQRGAAEKQMLDEMKLLRQEGYPLDARQLDGSTYLHIAAANGYFDVAAFLLRCGVSPSVRDNDLWMPVHAAACWAQPDLIELLCEYGGDINAKTNNLETPLDLCEDSTTRAIILNMQQQEARKKRLAFGVRDSRRQSRKRKKFESPQQPTASTDNPFSARGAIRRLSLRDRSGMTLARLEAQKEQTDILRSWSKEDISRTKEDVNFTGMKSCGHSDTLENIGQFTNHRRDNSKKVLKSSQKTKPMSPDEWLRKLDREIGDNDDDDGDNDGHLQRGGKGRSSQKKKKRKAGSTSNEFASLQNGGDSSANDLTLSPQNMRRNVDGRSEMQNLMRRDDKKICCCVIC</sequence>
<feature type="compositionally biased region" description="Basic residues" evidence="3">
    <location>
        <begin position="461"/>
        <end position="476"/>
    </location>
</feature>
<dbReference type="InterPro" id="IPR051226">
    <property type="entry name" value="PP1_Regulatory_Subunit"/>
</dbReference>
<dbReference type="STRING" id="318479.A0A158Q4X2"/>
<dbReference type="GO" id="GO:0004857">
    <property type="term" value="F:enzyme inhibitor activity"/>
    <property type="evidence" value="ECO:0007669"/>
    <property type="project" value="TreeGrafter"/>
</dbReference>
<dbReference type="InterPro" id="IPR036770">
    <property type="entry name" value="Ankyrin_rpt-contain_sf"/>
</dbReference>
<feature type="repeat" description="ANK" evidence="2">
    <location>
        <begin position="122"/>
        <end position="154"/>
    </location>
</feature>
<evidence type="ECO:0000256" key="2">
    <source>
        <dbReference type="PROSITE-ProRule" id="PRU00023"/>
    </source>
</evidence>
<evidence type="ECO:0000313" key="6">
    <source>
        <dbReference type="Proteomes" id="UP000274756"/>
    </source>
</evidence>
<evidence type="ECO:0000313" key="4">
    <source>
        <dbReference type="EMBL" id="VDN50906.1"/>
    </source>
</evidence>
<dbReference type="SUPFAM" id="SSF48403">
    <property type="entry name" value="Ankyrin repeat"/>
    <property type="match status" value="1"/>
</dbReference>
<dbReference type="EMBL" id="UYYG01000009">
    <property type="protein sequence ID" value="VDN50906.1"/>
    <property type="molecule type" value="Genomic_DNA"/>
</dbReference>
<feature type="compositionally biased region" description="Polar residues" evidence="3">
    <location>
        <begin position="333"/>
        <end position="343"/>
    </location>
</feature>
<dbReference type="Proteomes" id="UP000038040">
    <property type="component" value="Unplaced"/>
</dbReference>
<feature type="region of interest" description="Disordered" evidence="3">
    <location>
        <begin position="311"/>
        <end position="346"/>
    </location>
</feature>
<dbReference type="Gene3D" id="1.25.40.20">
    <property type="entry name" value="Ankyrin repeat-containing domain"/>
    <property type="match status" value="2"/>
</dbReference>
<dbReference type="PANTHER" id="PTHR24179">
    <property type="entry name" value="PROTEIN PHOSPHATASE 1 REGULATORY SUBUNIT 12"/>
    <property type="match status" value="1"/>
</dbReference>
<dbReference type="Pfam" id="PF12796">
    <property type="entry name" value="Ank_2"/>
    <property type="match status" value="2"/>
</dbReference>
<dbReference type="GO" id="GO:0017020">
    <property type="term" value="F:myosin phosphatase regulator activity"/>
    <property type="evidence" value="ECO:0007669"/>
    <property type="project" value="TreeGrafter"/>
</dbReference>
<evidence type="ECO:0000256" key="1">
    <source>
        <dbReference type="ARBA" id="ARBA00022737"/>
    </source>
</evidence>
<feature type="compositionally biased region" description="Polar residues" evidence="3">
    <location>
        <begin position="477"/>
        <end position="505"/>
    </location>
</feature>
<dbReference type="OrthoDB" id="19014at2759"/>
<proteinExistence type="predicted"/>
<dbReference type="Proteomes" id="UP000274756">
    <property type="component" value="Unassembled WGS sequence"/>
</dbReference>